<reference evidence="2" key="1">
    <citation type="submission" date="2017-11" db="EMBL/GenBank/DDBJ databases">
        <authorList>
            <person name="Chan K.G."/>
            <person name="Lee L.S."/>
        </authorList>
    </citation>
    <scope>NUCLEOTIDE SEQUENCE [LARGE SCALE GENOMIC DNA]</scope>
    <source>
        <strain evidence="2">DSM 100970</strain>
    </source>
</reference>
<accession>A0A2I7N817</accession>
<evidence type="ECO:0008006" key="3">
    <source>
        <dbReference type="Google" id="ProtNLM"/>
    </source>
</evidence>
<sequence>MVQFKPLLGYPKHSEFEELLSSCGSMTKQLEEKGHHLSVTLLSEAYHEEYFRRYTILNLDNIPVVVACSQTDIKNQYFHSLLKNASTTPIGKFLFAKDSKVKRESDMAIELVTINDLQDYPILTANLLSHKYQQSQQFWQRKSLFTYNSESFELIEILLPELDLLFQ</sequence>
<organism evidence="1 2">
    <name type="scientific">Aquella oligotrophica</name>
    <dbReference type="NCBI Taxonomy" id="2067065"/>
    <lineage>
        <taxon>Bacteria</taxon>
        <taxon>Pseudomonadati</taxon>
        <taxon>Pseudomonadota</taxon>
        <taxon>Betaproteobacteria</taxon>
        <taxon>Neisseriales</taxon>
        <taxon>Neisseriaceae</taxon>
        <taxon>Aquella</taxon>
    </lineage>
</organism>
<proteinExistence type="predicted"/>
<dbReference type="Gene3D" id="3.40.1410.10">
    <property type="entry name" value="Chorismate lyase-like"/>
    <property type="match status" value="1"/>
</dbReference>
<dbReference type="EMBL" id="CP024847">
    <property type="protein sequence ID" value="AUR52606.1"/>
    <property type="molecule type" value="Genomic_DNA"/>
</dbReference>
<gene>
    <name evidence="1" type="ORF">CUN60_09965</name>
</gene>
<evidence type="ECO:0000313" key="1">
    <source>
        <dbReference type="EMBL" id="AUR52606.1"/>
    </source>
</evidence>
<dbReference type="InterPro" id="IPR028978">
    <property type="entry name" value="Chorismate_lyase_/UTRA_dom_sf"/>
</dbReference>
<dbReference type="Proteomes" id="UP000236655">
    <property type="component" value="Chromosome"/>
</dbReference>
<keyword evidence="2" id="KW-1185">Reference proteome</keyword>
<dbReference type="SUPFAM" id="SSF64288">
    <property type="entry name" value="Chorismate lyase-like"/>
    <property type="match status" value="1"/>
</dbReference>
<evidence type="ECO:0000313" key="2">
    <source>
        <dbReference type="Proteomes" id="UP000236655"/>
    </source>
</evidence>
<protein>
    <recommendedName>
        <fullName evidence="3">Chorismate lyase</fullName>
    </recommendedName>
</protein>
<dbReference type="KEGG" id="nba:CUN60_09965"/>
<dbReference type="AlphaFoldDB" id="A0A2I7N817"/>
<dbReference type="RefSeq" id="WP_102951895.1">
    <property type="nucleotide sequence ID" value="NZ_CP024847.1"/>
</dbReference>
<name>A0A2I7N817_9NEIS</name>